<dbReference type="PROSITE" id="PS01230">
    <property type="entry name" value="TRMA_1"/>
    <property type="match status" value="1"/>
</dbReference>
<keyword evidence="3 4" id="KW-0949">S-adenosyl-L-methionine</keyword>
<dbReference type="InterPro" id="IPR030390">
    <property type="entry name" value="MeTrfase_TrmA_AS"/>
</dbReference>
<dbReference type="SUPFAM" id="SSF53335">
    <property type="entry name" value="S-adenosyl-L-methionine-dependent methyltransferases"/>
    <property type="match status" value="1"/>
</dbReference>
<dbReference type="PANTHER" id="PTHR11061">
    <property type="entry name" value="RNA M5U METHYLTRANSFERASE"/>
    <property type="match status" value="1"/>
</dbReference>
<protein>
    <submittedName>
        <fullName evidence="6">23S rRNA (Uracil(747)-C(5))-methyltransferase RlmC</fullName>
        <ecNumber evidence="6">2.1.1.189</ecNumber>
    </submittedName>
</protein>
<dbReference type="GO" id="GO:0006396">
    <property type="term" value="P:RNA processing"/>
    <property type="evidence" value="ECO:0007669"/>
    <property type="project" value="UniProtKB-ARBA"/>
</dbReference>
<feature type="binding site" evidence="4">
    <location>
        <position position="122"/>
    </location>
    <ligand>
        <name>S-adenosyl-L-methionine</name>
        <dbReference type="ChEBI" id="CHEBI:59789"/>
    </ligand>
</feature>
<evidence type="ECO:0000256" key="5">
    <source>
        <dbReference type="PROSITE-ProRule" id="PRU10015"/>
    </source>
</evidence>
<dbReference type="InterPro" id="IPR030391">
    <property type="entry name" value="MeTrfase_TrmA_CS"/>
</dbReference>
<accession>A0ABD6WWF0</accession>
<dbReference type="Gene3D" id="3.40.50.150">
    <property type="entry name" value="Vaccinia Virus protein VP39"/>
    <property type="match status" value="1"/>
</dbReference>
<dbReference type="EMBL" id="MZLD01000019">
    <property type="protein sequence ID" value="PRM19352.1"/>
    <property type="molecule type" value="Genomic_DNA"/>
</dbReference>
<evidence type="ECO:0000256" key="3">
    <source>
        <dbReference type="ARBA" id="ARBA00022691"/>
    </source>
</evidence>
<sequence length="193" mass="21693">MPENFNGIPLFIRPQGFFQTNPKVAAGLYATAQQWVAEFPIYNLWDLFCGVGGFGLHCAKALQEKWGKPIKLTGIEISSSAILAASNSAKILDLEHVNFQSLDAASVIENKNENKPDLVIVNPPRRGIGKELSEFLNQIQPHFILYSSCNAMTMGKDLQHLTCYKPLKIQLFDMFPQTSHYEVLVLLERKKIN</sequence>
<dbReference type="GO" id="GO:0032259">
    <property type="term" value="P:methylation"/>
    <property type="evidence" value="ECO:0007669"/>
    <property type="project" value="UniProtKB-KW"/>
</dbReference>
<feature type="binding site" evidence="4">
    <location>
        <position position="19"/>
    </location>
    <ligand>
        <name>S-adenosyl-L-methionine</name>
        <dbReference type="ChEBI" id="CHEBI:59789"/>
    </ligand>
</feature>
<evidence type="ECO:0000313" key="6">
    <source>
        <dbReference type="EMBL" id="PRM19352.1"/>
    </source>
</evidence>
<evidence type="ECO:0000313" key="7">
    <source>
        <dbReference type="Proteomes" id="UP000238866"/>
    </source>
</evidence>
<evidence type="ECO:0000256" key="2">
    <source>
        <dbReference type="ARBA" id="ARBA00022679"/>
    </source>
</evidence>
<comment type="similarity">
    <text evidence="4">Belongs to the class I-like SAM-binding methyltransferase superfamily. RNA M5U methyltransferase family.</text>
</comment>
<feature type="active site" evidence="5">
    <location>
        <position position="149"/>
    </location>
</feature>
<feature type="binding site" evidence="4">
    <location>
        <position position="48"/>
    </location>
    <ligand>
        <name>S-adenosyl-L-methionine</name>
        <dbReference type="ChEBI" id="CHEBI:59789"/>
    </ligand>
</feature>
<dbReference type="GO" id="GO:0008757">
    <property type="term" value="F:S-adenosylmethionine-dependent methyltransferase activity"/>
    <property type="evidence" value="ECO:0007669"/>
    <property type="project" value="UniProtKB-ARBA"/>
</dbReference>
<feature type="active site" description="Nucleophile" evidence="4">
    <location>
        <position position="149"/>
    </location>
</feature>
<evidence type="ECO:0000256" key="4">
    <source>
        <dbReference type="PROSITE-ProRule" id="PRU01024"/>
    </source>
</evidence>
<dbReference type="PANTHER" id="PTHR11061:SF30">
    <property type="entry name" value="TRNA (URACIL(54)-C(5))-METHYLTRANSFERASE"/>
    <property type="match status" value="1"/>
</dbReference>
<dbReference type="PROSITE" id="PS01231">
    <property type="entry name" value="TRMA_2"/>
    <property type="match status" value="1"/>
</dbReference>
<name>A0ABD6WWF0_HAEIF</name>
<dbReference type="Pfam" id="PF05958">
    <property type="entry name" value="tRNA_U5-meth_tr"/>
    <property type="match status" value="1"/>
</dbReference>
<keyword evidence="2 4" id="KW-0808">Transferase</keyword>
<dbReference type="InterPro" id="IPR010280">
    <property type="entry name" value="U5_MeTrfase_fam"/>
</dbReference>
<organism evidence="6 7">
    <name type="scientific">Haemophilus influenzae</name>
    <dbReference type="NCBI Taxonomy" id="727"/>
    <lineage>
        <taxon>Bacteria</taxon>
        <taxon>Pseudomonadati</taxon>
        <taxon>Pseudomonadota</taxon>
        <taxon>Gammaproteobacteria</taxon>
        <taxon>Pasteurellales</taxon>
        <taxon>Pasteurellaceae</taxon>
        <taxon>Haemophilus</taxon>
    </lineage>
</organism>
<dbReference type="CDD" id="cd02440">
    <property type="entry name" value="AdoMet_MTases"/>
    <property type="match status" value="1"/>
</dbReference>
<dbReference type="Proteomes" id="UP000238866">
    <property type="component" value="Unassembled WGS sequence"/>
</dbReference>
<dbReference type="AlphaFoldDB" id="A0ABD6WWF0"/>
<feature type="binding site" evidence="4">
    <location>
        <position position="76"/>
    </location>
    <ligand>
        <name>S-adenosyl-L-methionine</name>
        <dbReference type="ChEBI" id="CHEBI:59789"/>
    </ligand>
</feature>
<proteinExistence type="inferred from homology"/>
<dbReference type="GO" id="GO:0009451">
    <property type="term" value="P:RNA modification"/>
    <property type="evidence" value="ECO:0007669"/>
    <property type="project" value="UniProtKB-ARBA"/>
</dbReference>
<evidence type="ECO:0000256" key="1">
    <source>
        <dbReference type="ARBA" id="ARBA00022603"/>
    </source>
</evidence>
<comment type="caution">
    <text evidence="6">The sequence shown here is derived from an EMBL/GenBank/DDBJ whole genome shotgun (WGS) entry which is preliminary data.</text>
</comment>
<dbReference type="GO" id="GO:0008173">
    <property type="term" value="F:RNA methyltransferase activity"/>
    <property type="evidence" value="ECO:0007669"/>
    <property type="project" value="UniProtKB-ARBA"/>
</dbReference>
<reference evidence="6 7" key="1">
    <citation type="submission" date="2017-02" db="EMBL/GenBank/DDBJ databases">
        <title>Haemophilus influenzae in COPD genome sequencing project.</title>
        <authorList>
            <person name="Murphy T.F."/>
            <person name="Kong Y."/>
            <person name="Nadendla S."/>
            <person name="Tettelin H."/>
            <person name="Pettigrew M."/>
        </authorList>
    </citation>
    <scope>NUCLEOTIDE SEQUENCE [LARGE SCALE GENOMIC DNA]</scope>
    <source>
        <strain evidence="6 7">13P36H1</strain>
    </source>
</reference>
<dbReference type="PROSITE" id="PS51687">
    <property type="entry name" value="SAM_MT_RNA_M5U"/>
    <property type="match status" value="1"/>
</dbReference>
<dbReference type="EC" id="2.1.1.189" evidence="6"/>
<dbReference type="InterPro" id="IPR029063">
    <property type="entry name" value="SAM-dependent_MTases_sf"/>
</dbReference>
<keyword evidence="1 4" id="KW-0489">Methyltransferase</keyword>
<gene>
    <name evidence="6" type="primary">rlmC_2</name>
    <name evidence="6" type="ORF">BVZ99_00581</name>
</gene>